<evidence type="ECO:0000313" key="2">
    <source>
        <dbReference type="EMBL" id="GAM15420.1"/>
    </source>
</evidence>
<dbReference type="AlphaFoldDB" id="A0A0A8X655"/>
<organism evidence="2 3">
    <name type="scientific">Mesobacillus selenatarsenatis (strain DSM 18680 / JCM 14380 / FERM P-15431 / SF-1)</name>
    <dbReference type="NCBI Taxonomy" id="1321606"/>
    <lineage>
        <taxon>Bacteria</taxon>
        <taxon>Bacillati</taxon>
        <taxon>Bacillota</taxon>
        <taxon>Bacilli</taxon>
        <taxon>Bacillales</taxon>
        <taxon>Bacillaceae</taxon>
        <taxon>Mesobacillus</taxon>
    </lineage>
</organism>
<comment type="caution">
    <text evidence="2">The sequence shown here is derived from an EMBL/GenBank/DDBJ whole genome shotgun (WGS) entry which is preliminary data.</text>
</comment>
<dbReference type="Proteomes" id="UP000031014">
    <property type="component" value="Unassembled WGS sequence"/>
</dbReference>
<dbReference type="EMBL" id="BASE01000083">
    <property type="protein sequence ID" value="GAM15420.1"/>
    <property type="molecule type" value="Genomic_DNA"/>
</dbReference>
<name>A0A0A8X655_MESS1</name>
<dbReference type="STRING" id="1321606.SAMD00020551_3577"/>
<evidence type="ECO:0000313" key="3">
    <source>
        <dbReference type="Proteomes" id="UP000031014"/>
    </source>
</evidence>
<sequence length="361" mass="39228">MNFKGKKQKQGFGGSHCPPDPQPVDCTAPSSYTVLDSMANPLYVVTFLGVAPVADGFRWDYQITNINAQNALSNWVLELEGCFSDFECFVGDIFPADEMNIPVPTTPGDCLFPSSNPNFPCPITDPCTNVVGLKFDNLNPQGEPELEPGTTQRFSFIIPENLPAEVACFQLKFGTMSRCGEICAPACVCDNPCICEEDNNFTCDVLFPDCFTLGGTEEDVRVAYCIGDVSDCVMDGTCEVLETINVCNTNLQCCVPVQRWRQEFDFQVIFNVPMIPLLGSGACVEEPVFACCQDEGTAIQNCFTCIGDTSVEPPCVEPDCENTEVVVTGLTPIEDRSGTIIGVTIEYSFVTPPCANEVIDG</sequence>
<protein>
    <submittedName>
        <fullName evidence="2">Uncharacterized protein</fullName>
    </submittedName>
</protein>
<dbReference type="RefSeq" id="WP_041967080.1">
    <property type="nucleotide sequence ID" value="NZ_BASE01000083.1"/>
</dbReference>
<dbReference type="OrthoDB" id="2955936at2"/>
<accession>A0A0A8X655</accession>
<keyword evidence="3" id="KW-1185">Reference proteome</keyword>
<evidence type="ECO:0000256" key="1">
    <source>
        <dbReference type="SAM" id="MobiDB-lite"/>
    </source>
</evidence>
<reference evidence="2 3" key="1">
    <citation type="submission" date="2013-06" db="EMBL/GenBank/DDBJ databases">
        <title>Whole genome shotgun sequence of Bacillus selenatarsenatis SF-1.</title>
        <authorList>
            <person name="Kuroda M."/>
            <person name="Sei K."/>
            <person name="Yamashita M."/>
            <person name="Ike M."/>
        </authorList>
    </citation>
    <scope>NUCLEOTIDE SEQUENCE [LARGE SCALE GENOMIC DNA]</scope>
    <source>
        <strain evidence="2 3">SF-1</strain>
    </source>
</reference>
<feature type="region of interest" description="Disordered" evidence="1">
    <location>
        <begin position="1"/>
        <end position="22"/>
    </location>
</feature>
<proteinExistence type="predicted"/>
<gene>
    <name evidence="2" type="ORF">SAMD00020551_3577</name>
</gene>